<evidence type="ECO:0000313" key="2">
    <source>
        <dbReference type="EMBL" id="VTJ68249.1"/>
    </source>
</evidence>
<feature type="region of interest" description="Disordered" evidence="1">
    <location>
        <begin position="1"/>
        <end position="65"/>
    </location>
</feature>
<sequence>MPEPLEQGHRRPRTRLPAGHLARPSVPQTSIKPAPTHTLPPGSSPHSIYYLFPPRTPGDPTALASHPPQPVLEALQMTSRVSVFIYRAYDFNFSIKKSEQG</sequence>
<evidence type="ECO:0000313" key="3">
    <source>
        <dbReference type="Proteomes" id="UP000335636"/>
    </source>
</evidence>
<comment type="caution">
    <text evidence="2">The sequence shown here is derived from an EMBL/GenBank/DDBJ whole genome shotgun (WGS) entry which is preliminary data.</text>
</comment>
<proteinExistence type="predicted"/>
<protein>
    <submittedName>
        <fullName evidence="2">Uncharacterized protein</fullName>
    </submittedName>
</protein>
<organism evidence="2 3">
    <name type="scientific">Marmota monax</name>
    <name type="common">Woodchuck</name>
    <dbReference type="NCBI Taxonomy" id="9995"/>
    <lineage>
        <taxon>Eukaryota</taxon>
        <taxon>Metazoa</taxon>
        <taxon>Chordata</taxon>
        <taxon>Craniata</taxon>
        <taxon>Vertebrata</taxon>
        <taxon>Euteleostomi</taxon>
        <taxon>Mammalia</taxon>
        <taxon>Eutheria</taxon>
        <taxon>Euarchontoglires</taxon>
        <taxon>Glires</taxon>
        <taxon>Rodentia</taxon>
        <taxon>Sciuromorpha</taxon>
        <taxon>Sciuridae</taxon>
        <taxon>Xerinae</taxon>
        <taxon>Marmotini</taxon>
        <taxon>Marmota</taxon>
    </lineage>
</organism>
<dbReference type="Proteomes" id="UP000335636">
    <property type="component" value="Unassembled WGS sequence"/>
</dbReference>
<evidence type="ECO:0000256" key="1">
    <source>
        <dbReference type="SAM" id="MobiDB-lite"/>
    </source>
</evidence>
<keyword evidence="3" id="KW-1185">Reference proteome</keyword>
<dbReference type="AlphaFoldDB" id="A0A5E4BH59"/>
<dbReference type="EMBL" id="CABDUW010000421">
    <property type="protein sequence ID" value="VTJ68249.1"/>
    <property type="molecule type" value="Genomic_DNA"/>
</dbReference>
<reference evidence="2" key="1">
    <citation type="submission" date="2019-04" db="EMBL/GenBank/DDBJ databases">
        <authorList>
            <person name="Alioto T."/>
            <person name="Alioto T."/>
        </authorList>
    </citation>
    <scope>NUCLEOTIDE SEQUENCE [LARGE SCALE GENOMIC DNA]</scope>
</reference>
<name>A0A5E4BH59_MARMO</name>
<gene>
    <name evidence="2" type="ORF">MONAX_5E046738</name>
</gene>
<accession>A0A5E4BH59</accession>